<dbReference type="EMBL" id="JANRMS010001091">
    <property type="protein sequence ID" value="KAJ3531155.1"/>
    <property type="molecule type" value="Genomic_DNA"/>
</dbReference>
<sequence>MLFWTSLPAEIRLIILEQFTQHGHIASYATVCKEWQAVVEKKTFRQLKLTQSCLDDFEEVVQWQRGLVKYVCLNIELRTYTCLHCQHEESPHWSYLNSCNQIALEAVSKLFSILSTWKRTKNDQLALELNPYTPSDWHHRFKTCYFGASVEDDLEYAHQPPHDPTGTHDPVHGWRNGHQFDFPPDDAIRRLYAQISLNFKRDLPRVRAVTKFLLPRQCRRQWSAETLWSLWAKLPRLKEIIYEPWQSYDTNTQYFSWDRGYRQLAIAHVPRSVRKLTVFEDFNEEYLALFQPGRLGVPWSTHLNPDPVRLANPAVGTAFAIRSVMLKELSVSFMVDAQHFFCACQPQWRWIKLRSLTLTSRLMTPASSRSEIANLLQAAGQAALCMPKLQTMTLWNGAKGEACAFKFRMADALLTWRGTWELKMDHSVLAAWENVAYKYARHELRVETQLLSCVIGSHGDVIHHLGLHSVIDPASLWQIRRENP</sequence>
<reference evidence="1" key="1">
    <citation type="submission" date="2022-08" db="EMBL/GenBank/DDBJ databases">
        <title>Genome Sequence of Fusarium decemcellulare.</title>
        <authorList>
            <person name="Buettner E."/>
        </authorList>
    </citation>
    <scope>NUCLEOTIDE SEQUENCE</scope>
    <source>
        <strain evidence="1">Babe19</strain>
    </source>
</reference>
<evidence type="ECO:0000313" key="1">
    <source>
        <dbReference type="EMBL" id="KAJ3531155.1"/>
    </source>
</evidence>
<gene>
    <name evidence="1" type="ORF">NM208_g9007</name>
</gene>
<organism evidence="1 2">
    <name type="scientific">Fusarium decemcellulare</name>
    <dbReference type="NCBI Taxonomy" id="57161"/>
    <lineage>
        <taxon>Eukaryota</taxon>
        <taxon>Fungi</taxon>
        <taxon>Dikarya</taxon>
        <taxon>Ascomycota</taxon>
        <taxon>Pezizomycotina</taxon>
        <taxon>Sordariomycetes</taxon>
        <taxon>Hypocreomycetidae</taxon>
        <taxon>Hypocreales</taxon>
        <taxon>Nectriaceae</taxon>
        <taxon>Fusarium</taxon>
        <taxon>Fusarium decemcellulare species complex</taxon>
    </lineage>
</organism>
<accession>A0ACC1S364</accession>
<dbReference type="Proteomes" id="UP001148629">
    <property type="component" value="Unassembled WGS sequence"/>
</dbReference>
<evidence type="ECO:0000313" key="2">
    <source>
        <dbReference type="Proteomes" id="UP001148629"/>
    </source>
</evidence>
<protein>
    <submittedName>
        <fullName evidence="1">Uncharacterized protein</fullName>
    </submittedName>
</protein>
<name>A0ACC1S364_9HYPO</name>
<proteinExistence type="predicted"/>
<keyword evidence="2" id="KW-1185">Reference proteome</keyword>
<comment type="caution">
    <text evidence="1">The sequence shown here is derived from an EMBL/GenBank/DDBJ whole genome shotgun (WGS) entry which is preliminary data.</text>
</comment>